<keyword evidence="1" id="KW-0862">Zinc</keyword>
<dbReference type="STRING" id="329726.AM1_2680"/>
<evidence type="ECO:0000259" key="2">
    <source>
        <dbReference type="PROSITE" id="PS50966"/>
    </source>
</evidence>
<dbReference type="KEGG" id="amr:AM1_2680"/>
<evidence type="ECO:0000313" key="4">
    <source>
        <dbReference type="Proteomes" id="UP000000268"/>
    </source>
</evidence>
<evidence type="ECO:0000313" key="3">
    <source>
        <dbReference type="EMBL" id="ABW27682.1"/>
    </source>
</evidence>
<organism evidence="3 4">
    <name type="scientific">Acaryochloris marina (strain MBIC 11017)</name>
    <dbReference type="NCBI Taxonomy" id="329726"/>
    <lineage>
        <taxon>Bacteria</taxon>
        <taxon>Bacillati</taxon>
        <taxon>Cyanobacteriota</taxon>
        <taxon>Cyanophyceae</taxon>
        <taxon>Acaryochloridales</taxon>
        <taxon>Acaryochloridaceae</taxon>
        <taxon>Acaryochloris</taxon>
    </lineage>
</organism>
<dbReference type="Proteomes" id="UP000000268">
    <property type="component" value="Chromosome"/>
</dbReference>
<name>B0C7Z8_ACAM1</name>
<keyword evidence="4" id="KW-1185">Reference proteome</keyword>
<dbReference type="Pfam" id="PF04434">
    <property type="entry name" value="SWIM"/>
    <property type="match status" value="1"/>
</dbReference>
<keyword evidence="1" id="KW-0479">Metal-binding</keyword>
<dbReference type="InterPro" id="IPR007527">
    <property type="entry name" value="Znf_SWIM"/>
</dbReference>
<keyword evidence="1" id="KW-0863">Zinc-finger</keyword>
<accession>B0C7Z8</accession>
<protein>
    <submittedName>
        <fullName evidence="3">Zinc finger, SWIM domain protein</fullName>
    </submittedName>
</protein>
<evidence type="ECO:0000256" key="1">
    <source>
        <dbReference type="PROSITE-ProRule" id="PRU00325"/>
    </source>
</evidence>
<dbReference type="OrthoDB" id="9816340at2"/>
<dbReference type="HOGENOM" id="CLU_051328_0_0_3"/>
<gene>
    <name evidence="3" type="ordered locus">AM1_2680</name>
</gene>
<dbReference type="RefSeq" id="WP_012163133.1">
    <property type="nucleotide sequence ID" value="NC_009925.1"/>
</dbReference>
<dbReference type="GO" id="GO:0008270">
    <property type="term" value="F:zinc ion binding"/>
    <property type="evidence" value="ECO:0007669"/>
    <property type="project" value="UniProtKB-KW"/>
</dbReference>
<dbReference type="eggNOG" id="COG4715">
    <property type="taxonomic scope" value="Bacteria"/>
</dbReference>
<dbReference type="AlphaFoldDB" id="B0C7Z8"/>
<dbReference type="EMBL" id="CP000828">
    <property type="protein sequence ID" value="ABW27682.1"/>
    <property type="molecule type" value="Genomic_DNA"/>
</dbReference>
<reference evidence="3 4" key="1">
    <citation type="journal article" date="2008" name="Proc. Natl. Acad. Sci. U.S.A.">
        <title>Niche adaptation and genome expansion in the chlorophyll d-producing cyanobacterium Acaryochloris marina.</title>
        <authorList>
            <person name="Swingley W.D."/>
            <person name="Chen M."/>
            <person name="Cheung P.C."/>
            <person name="Conrad A.L."/>
            <person name="Dejesa L.C."/>
            <person name="Hao J."/>
            <person name="Honchak B.M."/>
            <person name="Karbach L.E."/>
            <person name="Kurdoglu A."/>
            <person name="Lahiri S."/>
            <person name="Mastrian S.D."/>
            <person name="Miyashita H."/>
            <person name="Page L."/>
            <person name="Ramakrishna P."/>
            <person name="Satoh S."/>
            <person name="Sattley W.M."/>
            <person name="Shimada Y."/>
            <person name="Taylor H.L."/>
            <person name="Tomo T."/>
            <person name="Tsuchiya T."/>
            <person name="Wang Z.T."/>
            <person name="Raymond J."/>
            <person name="Mimuro M."/>
            <person name="Blankenship R.E."/>
            <person name="Touchman J.W."/>
        </authorList>
    </citation>
    <scope>NUCLEOTIDE SEQUENCE [LARGE SCALE GENOMIC DNA]</scope>
    <source>
        <strain evidence="4">MBIC 11017</strain>
    </source>
</reference>
<sequence>MTMTWTVEQVIALSPDDKSTKNGKSLATASKWQTLGTNQQAIWGECRGSGKKPYRTQIDLSEPAFRCSCPSRKFPCKHSLALFLLLVNQVELFTAADPPDWVQEWLEKRSQTASRKQAKATTTDPEAQAKRIAQREAKILAGLADLDQWLQDLMRQGLATAQNQPYSFWEQAAARMVDAQAPGLAHRLREMASIPHTGGNWPSRLLAELGKLYLLVQGYQRLATLPEAAQAELRSQIGWTQKQEDLLTSPSPMVVKDTWSVLGKRITTEDNLNVQRVWLWGITHQRPALILSFGYQNQLLDTSLIPGTQISAELVFYPGLHPLRALVKARQPDVDLIPPRGGAANIADAIAHYGTAMATNPWLVQFPLLLTTVIPHRTDQQWHIADTHGHQLPLQSGFDPWPLLALSGGHPVMLFGEWNGHSLLPLSLWAGGRFVPC</sequence>
<proteinExistence type="predicted"/>
<feature type="domain" description="SWIM-type" evidence="2">
    <location>
        <begin position="54"/>
        <end position="87"/>
    </location>
</feature>
<dbReference type="PROSITE" id="PS50966">
    <property type="entry name" value="ZF_SWIM"/>
    <property type="match status" value="1"/>
</dbReference>